<evidence type="ECO:0000313" key="1">
    <source>
        <dbReference type="EMBL" id="SHI31039.1"/>
    </source>
</evidence>
<accession>A0A1M6A3X8</accession>
<sequence length="34" mass="3859">MLVGYLQKKYYAFKDAFANVVKLCDLAKSFGVNL</sequence>
<proteinExistence type="predicted"/>
<reference evidence="2" key="1">
    <citation type="submission" date="2016-11" db="EMBL/GenBank/DDBJ databases">
        <authorList>
            <person name="Varghese N."/>
            <person name="Submissions S."/>
        </authorList>
    </citation>
    <scope>NUCLEOTIDE SEQUENCE [LARGE SCALE GENOMIC DNA]</scope>
    <source>
        <strain evidence="2">DSM 26884</strain>
    </source>
</reference>
<dbReference type="Proteomes" id="UP000184192">
    <property type="component" value="Unassembled WGS sequence"/>
</dbReference>
<organism evidence="1 2">
    <name type="scientific">Bacteroides stercorirosoris</name>
    <dbReference type="NCBI Taxonomy" id="871324"/>
    <lineage>
        <taxon>Bacteria</taxon>
        <taxon>Pseudomonadati</taxon>
        <taxon>Bacteroidota</taxon>
        <taxon>Bacteroidia</taxon>
        <taxon>Bacteroidales</taxon>
        <taxon>Bacteroidaceae</taxon>
        <taxon>Bacteroides</taxon>
    </lineage>
</organism>
<dbReference type="EMBL" id="FQZN01000001">
    <property type="protein sequence ID" value="SHI31039.1"/>
    <property type="molecule type" value="Genomic_DNA"/>
</dbReference>
<name>A0A1M6A3X8_9BACE</name>
<keyword evidence="2" id="KW-1185">Reference proteome</keyword>
<evidence type="ECO:0000313" key="2">
    <source>
        <dbReference type="Proteomes" id="UP000184192"/>
    </source>
</evidence>
<gene>
    <name evidence="1" type="ORF">SAMN05444350_10116</name>
</gene>
<dbReference type="AlphaFoldDB" id="A0A1M6A3X8"/>
<protein>
    <submittedName>
        <fullName evidence="1">Uncharacterized protein</fullName>
    </submittedName>
</protein>